<gene>
    <name evidence="2" type="ORF">BXYJ_LOCUS654</name>
</gene>
<feature type="region of interest" description="Disordered" evidence="1">
    <location>
        <begin position="1"/>
        <end position="26"/>
    </location>
</feature>
<sequence>MSADDAFTPFLPRDGDELVNPQAPENIQPREEILTKLQELLPKCPTTTLHQLNEVSRQCNDIHLGTWLSRVTCTFVGRPQHLPPAPTPPTLYTAPSNQPVAASTHDHPSSSRAQRQQHYTSPHDNNQLTALLANLLANTLNNHPPHYNRGRRGGR</sequence>
<organism evidence="2 3">
    <name type="scientific">Bursaphelenchus xylophilus</name>
    <name type="common">Pinewood nematode worm</name>
    <name type="synonym">Aphelenchoides xylophilus</name>
    <dbReference type="NCBI Taxonomy" id="6326"/>
    <lineage>
        <taxon>Eukaryota</taxon>
        <taxon>Metazoa</taxon>
        <taxon>Ecdysozoa</taxon>
        <taxon>Nematoda</taxon>
        <taxon>Chromadorea</taxon>
        <taxon>Rhabditida</taxon>
        <taxon>Tylenchina</taxon>
        <taxon>Tylenchomorpha</taxon>
        <taxon>Aphelenchoidea</taxon>
        <taxon>Aphelenchoididae</taxon>
        <taxon>Bursaphelenchus</taxon>
    </lineage>
</organism>
<comment type="caution">
    <text evidence="2">The sequence shown here is derived from an EMBL/GenBank/DDBJ whole genome shotgun (WGS) entry which is preliminary data.</text>
</comment>
<accession>A0A7I8XGA6</accession>
<protein>
    <submittedName>
        <fullName evidence="2">(pine wood nematode) hypothetical protein</fullName>
    </submittedName>
</protein>
<name>A0A7I8XGA6_BURXY</name>
<dbReference type="EMBL" id="CAJFCV020000001">
    <property type="protein sequence ID" value="CAG9081415.1"/>
    <property type="molecule type" value="Genomic_DNA"/>
</dbReference>
<proteinExistence type="predicted"/>
<dbReference type="Proteomes" id="UP000582659">
    <property type="component" value="Unassembled WGS sequence"/>
</dbReference>
<keyword evidence="3" id="KW-1185">Reference proteome</keyword>
<feature type="region of interest" description="Disordered" evidence="1">
    <location>
        <begin position="77"/>
        <end position="122"/>
    </location>
</feature>
<feature type="compositionally biased region" description="Polar residues" evidence="1">
    <location>
        <begin position="110"/>
        <end position="122"/>
    </location>
</feature>
<dbReference type="Proteomes" id="UP000659654">
    <property type="component" value="Unassembled WGS sequence"/>
</dbReference>
<dbReference type="AlphaFoldDB" id="A0A7I8XGA6"/>
<reference evidence="2" key="1">
    <citation type="submission" date="2020-09" db="EMBL/GenBank/DDBJ databases">
        <authorList>
            <person name="Kikuchi T."/>
        </authorList>
    </citation>
    <scope>NUCLEOTIDE SEQUENCE</scope>
    <source>
        <strain evidence="2">Ka4C1</strain>
    </source>
</reference>
<evidence type="ECO:0000256" key="1">
    <source>
        <dbReference type="SAM" id="MobiDB-lite"/>
    </source>
</evidence>
<evidence type="ECO:0000313" key="3">
    <source>
        <dbReference type="Proteomes" id="UP000659654"/>
    </source>
</evidence>
<dbReference type="EMBL" id="CAJFDI010000001">
    <property type="protein sequence ID" value="CAD5208418.1"/>
    <property type="molecule type" value="Genomic_DNA"/>
</dbReference>
<evidence type="ECO:0000313" key="2">
    <source>
        <dbReference type="EMBL" id="CAD5208418.1"/>
    </source>
</evidence>
<dbReference type="SMR" id="A0A7I8XGA6"/>